<dbReference type="InterPro" id="IPR036188">
    <property type="entry name" value="FAD/NAD-bd_sf"/>
</dbReference>
<name>A0A1V5SJU9_9BACT</name>
<comment type="pathway">
    <text evidence="2">Cofactor biosynthesis; NAD(+) biosynthesis; iminoaspartate from L-aspartate (oxidase route): step 1/1.</text>
</comment>
<evidence type="ECO:0000256" key="6">
    <source>
        <dbReference type="ARBA" id="ARBA00022642"/>
    </source>
</evidence>
<sequence>MYYDALIIGNGIAGSSAALFLAEKSQRVLLVSKGQSLEETNTEKAQGGIVYRGKNDSWKILEQDILNASDGSALEKSAKVLAKIGPSLVKRLFIQKLRVPFEENEQGEWDLFQEAAHSQRRVLHVKDCTGRAIQKALHEGILEEHLIEVKKNTYAIGLILSNRYQFSSRSRYETPECLGVYLLDPRKRTIIPFFARATIFATGGLNSLYQYSTGGPWNTGDGYAIANRAGAILQNMEYVQFHPTLLFSPEYSQTFLISETVRGEGAELVNHEGKAFMHKYHHLGSLAPRDVVSRAIFEEMLTQNSHCVFLDLCHVISPEKIKATFPTIYEECLYRGIDITREPIPVAPGAHFCCGGILTDSFGRTSIKRLYAIGEVACTGVHGANRLASTSLLEGLTFAYRASHDIIKNPATKEQPRIIPFEYSCGNPPPEAILESMRKIIQDTMWKFAGLIRDQSGLKYALEVLRGLKKQAVQLKNQLGVSGSLLEFENSVDSGLLVVEAALRNPISLGTHFRSDSSMVQ</sequence>
<evidence type="ECO:0000256" key="8">
    <source>
        <dbReference type="ARBA" id="ARBA00023002"/>
    </source>
</evidence>
<dbReference type="InterPro" id="IPR027477">
    <property type="entry name" value="Succ_DH/fumarate_Rdtase_cat_sf"/>
</dbReference>
<dbReference type="Gene3D" id="1.20.58.100">
    <property type="entry name" value="Fumarate reductase/succinate dehydrogenase flavoprotein-like, C-terminal domain"/>
    <property type="match status" value="1"/>
</dbReference>
<dbReference type="Pfam" id="PF02910">
    <property type="entry name" value="Succ_DH_flav_C"/>
    <property type="match status" value="1"/>
</dbReference>
<dbReference type="PANTHER" id="PTHR42716">
    <property type="entry name" value="L-ASPARTATE OXIDASE"/>
    <property type="match status" value="1"/>
</dbReference>
<protein>
    <recommendedName>
        <fullName evidence="4">L-aspartate oxidase</fullName>
        <ecNumber evidence="4">1.4.3.16</ecNumber>
    </recommendedName>
</protein>
<dbReference type="EC" id="1.4.3.16" evidence="4"/>
<dbReference type="Proteomes" id="UP000485569">
    <property type="component" value="Unassembled WGS sequence"/>
</dbReference>
<evidence type="ECO:0000256" key="5">
    <source>
        <dbReference type="ARBA" id="ARBA00022630"/>
    </source>
</evidence>
<evidence type="ECO:0000256" key="1">
    <source>
        <dbReference type="ARBA" id="ARBA00001974"/>
    </source>
</evidence>
<evidence type="ECO:0000256" key="4">
    <source>
        <dbReference type="ARBA" id="ARBA00012173"/>
    </source>
</evidence>
<dbReference type="GO" id="GO:0009435">
    <property type="term" value="P:NAD+ biosynthetic process"/>
    <property type="evidence" value="ECO:0007669"/>
    <property type="project" value="UniProtKB-UniPathway"/>
</dbReference>
<dbReference type="EMBL" id="MWBQ01000208">
    <property type="protein sequence ID" value="OQA54503.1"/>
    <property type="molecule type" value="Genomic_DNA"/>
</dbReference>
<dbReference type="InterPro" id="IPR003953">
    <property type="entry name" value="FAD-dep_OxRdtase_2_FAD-bd"/>
</dbReference>
<dbReference type="PRINTS" id="PR00368">
    <property type="entry name" value="FADPNR"/>
</dbReference>
<evidence type="ECO:0000313" key="12">
    <source>
        <dbReference type="EMBL" id="OQA54503.1"/>
    </source>
</evidence>
<reference evidence="12" key="1">
    <citation type="submission" date="2017-02" db="EMBL/GenBank/DDBJ databases">
        <title>Delving into the versatile metabolic prowess of the omnipresent phylum Bacteroidetes.</title>
        <authorList>
            <person name="Nobu M.K."/>
            <person name="Mei R."/>
            <person name="Narihiro T."/>
            <person name="Kuroda K."/>
            <person name="Liu W.-T."/>
        </authorList>
    </citation>
    <scope>NUCLEOTIDE SEQUENCE</scope>
    <source>
        <strain evidence="12">ADurb.Bin276</strain>
    </source>
</reference>
<dbReference type="SUPFAM" id="SSF51905">
    <property type="entry name" value="FAD/NAD(P)-binding domain"/>
    <property type="match status" value="1"/>
</dbReference>
<accession>A0A1V5SJU9</accession>
<dbReference type="AlphaFoldDB" id="A0A1V5SJU9"/>
<dbReference type="InterPro" id="IPR015939">
    <property type="entry name" value="Fum_Rdtase/Succ_DH_flav-like_C"/>
</dbReference>
<keyword evidence="6" id="KW-0662">Pyridine nucleotide biosynthesis</keyword>
<comment type="cofactor">
    <cofactor evidence="1">
        <name>FAD</name>
        <dbReference type="ChEBI" id="CHEBI:57692"/>
    </cofactor>
</comment>
<evidence type="ECO:0000256" key="2">
    <source>
        <dbReference type="ARBA" id="ARBA00004950"/>
    </source>
</evidence>
<dbReference type="SUPFAM" id="SSF46977">
    <property type="entry name" value="Succinate dehydrogenase/fumarate reductase flavoprotein C-terminal domain"/>
    <property type="match status" value="1"/>
</dbReference>
<dbReference type="PANTHER" id="PTHR42716:SF2">
    <property type="entry name" value="L-ASPARTATE OXIDASE, CHLOROPLASTIC"/>
    <property type="match status" value="1"/>
</dbReference>
<evidence type="ECO:0000259" key="11">
    <source>
        <dbReference type="Pfam" id="PF02910"/>
    </source>
</evidence>
<evidence type="ECO:0000256" key="3">
    <source>
        <dbReference type="ARBA" id="ARBA00008562"/>
    </source>
</evidence>
<gene>
    <name evidence="12" type="primary">nadB</name>
    <name evidence="12" type="ORF">BWY41_02018</name>
</gene>
<dbReference type="FunFam" id="3.90.700.10:FF:000002">
    <property type="entry name" value="L-aspartate oxidase"/>
    <property type="match status" value="1"/>
</dbReference>
<dbReference type="InterPro" id="IPR037099">
    <property type="entry name" value="Fum_R/Succ_DH_flav-like_C_sf"/>
</dbReference>
<dbReference type="UniPathway" id="UPA00253">
    <property type="reaction ID" value="UER00326"/>
</dbReference>
<evidence type="ECO:0000259" key="10">
    <source>
        <dbReference type="Pfam" id="PF00890"/>
    </source>
</evidence>
<organism evidence="12">
    <name type="scientific">Candidatus Atribacter allofermentans</name>
    <dbReference type="NCBI Taxonomy" id="1852833"/>
    <lineage>
        <taxon>Bacteria</taxon>
        <taxon>Pseudomonadati</taxon>
        <taxon>Atribacterota</taxon>
        <taxon>Atribacteria</taxon>
        <taxon>Atribacterales</taxon>
        <taxon>Atribacteraceae</taxon>
        <taxon>Atribacter</taxon>
    </lineage>
</organism>
<evidence type="ECO:0000256" key="7">
    <source>
        <dbReference type="ARBA" id="ARBA00022827"/>
    </source>
</evidence>
<comment type="similarity">
    <text evidence="3">Belongs to the FAD-dependent oxidoreductase 2 family. NadB subfamily.</text>
</comment>
<dbReference type="Gene3D" id="3.90.700.10">
    <property type="entry name" value="Succinate dehydrogenase/fumarate reductase flavoprotein, catalytic domain"/>
    <property type="match status" value="1"/>
</dbReference>
<proteinExistence type="inferred from homology"/>
<dbReference type="Gene3D" id="3.50.50.60">
    <property type="entry name" value="FAD/NAD(P)-binding domain"/>
    <property type="match status" value="1"/>
</dbReference>
<feature type="domain" description="Fumarate reductase/succinate dehydrogenase flavoprotein-like C-terminal" evidence="11">
    <location>
        <begin position="439"/>
        <end position="517"/>
    </location>
</feature>
<comment type="catalytic activity">
    <reaction evidence="9">
        <text>L-aspartate + O2 = iminosuccinate + H2O2</text>
        <dbReference type="Rhea" id="RHEA:25876"/>
        <dbReference type="ChEBI" id="CHEBI:15379"/>
        <dbReference type="ChEBI" id="CHEBI:16240"/>
        <dbReference type="ChEBI" id="CHEBI:29991"/>
        <dbReference type="ChEBI" id="CHEBI:77875"/>
        <dbReference type="EC" id="1.4.3.16"/>
    </reaction>
    <physiologicalReaction direction="left-to-right" evidence="9">
        <dbReference type="Rhea" id="RHEA:25877"/>
    </physiologicalReaction>
</comment>
<feature type="domain" description="FAD-dependent oxidoreductase 2 FAD-binding" evidence="10">
    <location>
        <begin position="4"/>
        <end position="392"/>
    </location>
</feature>
<dbReference type="InterPro" id="IPR005288">
    <property type="entry name" value="NadB"/>
</dbReference>
<dbReference type="GO" id="GO:0008734">
    <property type="term" value="F:L-aspartate oxidase activity"/>
    <property type="evidence" value="ECO:0007669"/>
    <property type="project" value="UniProtKB-EC"/>
</dbReference>
<evidence type="ECO:0000256" key="9">
    <source>
        <dbReference type="ARBA" id="ARBA00048305"/>
    </source>
</evidence>
<keyword evidence="5" id="KW-0285">Flavoprotein</keyword>
<dbReference type="Pfam" id="PF00890">
    <property type="entry name" value="FAD_binding_2"/>
    <property type="match status" value="1"/>
</dbReference>
<dbReference type="SUPFAM" id="SSF56425">
    <property type="entry name" value="Succinate dehydrogenase/fumarate reductase flavoprotein, catalytic domain"/>
    <property type="match status" value="1"/>
</dbReference>
<keyword evidence="7" id="KW-0274">FAD</keyword>
<comment type="caution">
    <text evidence="12">The sequence shown here is derived from an EMBL/GenBank/DDBJ whole genome shotgun (WGS) entry which is preliminary data.</text>
</comment>
<keyword evidence="8 12" id="KW-0560">Oxidoreductase</keyword>